<dbReference type="Proteomes" id="UP000053676">
    <property type="component" value="Unassembled WGS sequence"/>
</dbReference>
<dbReference type="STRING" id="51031.W2TNX0"/>
<dbReference type="AlphaFoldDB" id="W2TNX0"/>
<protein>
    <submittedName>
        <fullName evidence="1">Uncharacterized protein</fullName>
    </submittedName>
</protein>
<dbReference type="OrthoDB" id="10381412at2759"/>
<dbReference type="EMBL" id="KI658375">
    <property type="protein sequence ID" value="ETN82816.1"/>
    <property type="molecule type" value="Genomic_DNA"/>
</dbReference>
<organism evidence="1 2">
    <name type="scientific">Necator americanus</name>
    <name type="common">Human hookworm</name>
    <dbReference type="NCBI Taxonomy" id="51031"/>
    <lineage>
        <taxon>Eukaryota</taxon>
        <taxon>Metazoa</taxon>
        <taxon>Ecdysozoa</taxon>
        <taxon>Nematoda</taxon>
        <taxon>Chromadorea</taxon>
        <taxon>Rhabditida</taxon>
        <taxon>Rhabditina</taxon>
        <taxon>Rhabditomorpha</taxon>
        <taxon>Strongyloidea</taxon>
        <taxon>Ancylostomatidae</taxon>
        <taxon>Bunostominae</taxon>
        <taxon>Necator</taxon>
    </lineage>
</organism>
<sequence length="120" mass="14209">MWNNVPKCKQSPRDLKCGHLRMTIYRSLEEIRLRKVAYGGKCIRGTSDFLPNHPRCVKPDVTFNKSTKSYDHVQHLQHNPIFLHRHKDLSQIRSVLIDETFVMDGCHRGHDWAIIELEYR</sequence>
<evidence type="ECO:0000313" key="2">
    <source>
        <dbReference type="Proteomes" id="UP000053676"/>
    </source>
</evidence>
<proteinExistence type="predicted"/>
<accession>W2TNX0</accession>
<keyword evidence="2" id="KW-1185">Reference proteome</keyword>
<gene>
    <name evidence="1" type="ORF">NECAME_07762</name>
</gene>
<dbReference type="KEGG" id="nai:NECAME_07762"/>
<reference evidence="2" key="1">
    <citation type="journal article" date="2014" name="Nat. Genet.">
        <title>Genome of the human hookworm Necator americanus.</title>
        <authorList>
            <person name="Tang Y.T."/>
            <person name="Gao X."/>
            <person name="Rosa B.A."/>
            <person name="Abubucker S."/>
            <person name="Hallsworth-Pepin K."/>
            <person name="Martin J."/>
            <person name="Tyagi R."/>
            <person name="Heizer E."/>
            <person name="Zhang X."/>
            <person name="Bhonagiri-Palsikar V."/>
            <person name="Minx P."/>
            <person name="Warren W.C."/>
            <person name="Wang Q."/>
            <person name="Zhan B."/>
            <person name="Hotez P.J."/>
            <person name="Sternberg P.W."/>
            <person name="Dougall A."/>
            <person name="Gaze S.T."/>
            <person name="Mulvenna J."/>
            <person name="Sotillo J."/>
            <person name="Ranganathan S."/>
            <person name="Rabelo E.M."/>
            <person name="Wilson R.K."/>
            <person name="Felgner P.L."/>
            <person name="Bethony J."/>
            <person name="Hawdon J.M."/>
            <person name="Gasser R.B."/>
            <person name="Loukas A."/>
            <person name="Mitreva M."/>
        </authorList>
    </citation>
    <scope>NUCLEOTIDE SEQUENCE [LARGE SCALE GENOMIC DNA]</scope>
</reference>
<evidence type="ECO:0000313" key="1">
    <source>
        <dbReference type="EMBL" id="ETN82816.1"/>
    </source>
</evidence>
<name>W2TNX0_NECAM</name>